<name>Q7VJE9_HELHP</name>
<feature type="transmembrane region" description="Helical" evidence="2">
    <location>
        <begin position="757"/>
        <end position="776"/>
    </location>
</feature>
<feature type="coiled-coil region" evidence="1">
    <location>
        <begin position="606"/>
        <end position="669"/>
    </location>
</feature>
<evidence type="ECO:0000313" key="3">
    <source>
        <dbReference type="EMBL" id="AAP76891.1"/>
    </source>
</evidence>
<dbReference type="KEGG" id="hhe:HH_0294"/>
<keyword evidence="2" id="KW-1133">Transmembrane helix</keyword>
<sequence>MPQDSIHNIQLSPSVVYGDGNFPQKEYGRLKALLDKGQREQVINDLKVRYQKDRDLAYELAHRLEIDLAKELNVIHYDNLKDKNASYIILADYNTQTQELSLSLESEIFNTLLDTIHYYSQYKGNFADTLMAGISGVFASMEEGAKQVAKLAIEQGFSKKIKALKYVFKAEGISVSATYNYGNNDGDIVKTGAGLVIEMLLASGISLILASTLGLTSAPALIVIGGISALIAGILMNTQTGKDFINFLADDVLKPLIDSLESKLQSFFSMFDSNPLEYELVPNPTLESKDYQSLIELLLNKNSNALDIDTLLHTFPNYLAYPTHSYSTKDSTNSSLALSTPKDALPIHIKAQCFNHKKEALSNREIYVYSPNFYSFVDRAKSDENGFIEFHNAYVSSKMTNSDLYFVLNRYGLDEEQKDFHIKISPSKTIQPKDKQVGELLEQRLSFEKNIPKAITLNDNIKPNIKVNAIEYIPQEYNHNSFNSPLEHHLIESITLQAHYVLKDSQKKNIQGDEQSLLKESIQRYKHKTKWGYIVFDRDEEIEQTLKQVNKTQPLIYSKRFKELENIKGEIVNIPFKEEWENKQIRFFAYLWRANRDVGWDYEYTIEKLRMELHLIEAEAANFARQFIKDANIRQSYKQGIKEMSNKFLQEVEKENDKSRRNILAERLAREANIFRNQTMNDMRKKSTHLGKSIAEVMKKDGRTFDEMVEKKIKDLKYNKPFEQLTSKEQMEVYKEIIKSSGKDNKKVSSITTGFKYFGRFLVIVSFGAFAYDIYLAENKAKATISGGAVFGGSAGGAVGYAVCPFTGWFFVGCIMGMSGVGAYFGAEVGDFIVNDYFSKEVDSFLKEHNLD</sequence>
<reference evidence="3 4" key="1">
    <citation type="journal article" date="2003" name="Proc. Natl. Acad. Sci. U.S.A.">
        <title>The complete genome sequence of the carcinogenic bacterium Helicobacter hepaticus.</title>
        <authorList>
            <person name="Suerbaum S."/>
            <person name="Josenhans C."/>
            <person name="Sterzenbach T."/>
            <person name="Drescher B."/>
            <person name="Brandt P."/>
            <person name="Bell M."/>
            <person name="Droege M."/>
            <person name="Fartmann B."/>
            <person name="Fischer H.-P."/>
            <person name="Ge Z."/>
            <person name="Hoerster A."/>
            <person name="Holland R."/>
            <person name="Klein K."/>
            <person name="Koenig J."/>
            <person name="Macko L."/>
            <person name="Mendz G.L."/>
            <person name="Nyakatura G."/>
            <person name="Schauer D.B."/>
            <person name="Shen Z."/>
            <person name="Weber J."/>
            <person name="Frosch M."/>
            <person name="Fox J.G."/>
        </authorList>
    </citation>
    <scope>NUCLEOTIDE SEQUENCE [LARGE SCALE GENOMIC DNA]</scope>
    <source>
        <strain evidence="4">ATCC 51449 / 3B1</strain>
    </source>
</reference>
<gene>
    <name evidence="3" type="ordered locus">HH_0294</name>
</gene>
<keyword evidence="4" id="KW-1185">Reference proteome</keyword>
<keyword evidence="2" id="KW-0472">Membrane</keyword>
<evidence type="ECO:0000256" key="2">
    <source>
        <dbReference type="SAM" id="Phobius"/>
    </source>
</evidence>
<feature type="transmembrane region" description="Helical" evidence="2">
    <location>
        <begin position="783"/>
        <end position="803"/>
    </location>
</feature>
<proteinExistence type="predicted"/>
<dbReference type="STRING" id="235279.HH_0294"/>
<feature type="transmembrane region" description="Helical" evidence="2">
    <location>
        <begin position="207"/>
        <end position="236"/>
    </location>
</feature>
<dbReference type="RefSeq" id="WP_011115137.1">
    <property type="nucleotide sequence ID" value="NC_004917.1"/>
</dbReference>
<protein>
    <submittedName>
        <fullName evidence="3">Uncharacterized protein</fullName>
    </submittedName>
</protein>
<dbReference type="EMBL" id="AE017125">
    <property type="protein sequence ID" value="AAP76891.1"/>
    <property type="molecule type" value="Genomic_DNA"/>
</dbReference>
<dbReference type="Proteomes" id="UP000002495">
    <property type="component" value="Chromosome"/>
</dbReference>
<organism evidence="3 4">
    <name type="scientific">Helicobacter hepaticus (strain ATCC 51449 / 3B1)</name>
    <dbReference type="NCBI Taxonomy" id="235279"/>
    <lineage>
        <taxon>Bacteria</taxon>
        <taxon>Pseudomonadati</taxon>
        <taxon>Campylobacterota</taxon>
        <taxon>Epsilonproteobacteria</taxon>
        <taxon>Campylobacterales</taxon>
        <taxon>Helicobacteraceae</taxon>
        <taxon>Helicobacter</taxon>
    </lineage>
</organism>
<dbReference type="AlphaFoldDB" id="Q7VJE9"/>
<keyword evidence="1" id="KW-0175">Coiled coil</keyword>
<dbReference type="HOGENOM" id="CLU_334878_0_0_7"/>
<evidence type="ECO:0000256" key="1">
    <source>
        <dbReference type="SAM" id="Coils"/>
    </source>
</evidence>
<keyword evidence="2" id="KW-0812">Transmembrane</keyword>
<accession>Q7VJE9</accession>
<evidence type="ECO:0000313" key="4">
    <source>
        <dbReference type="Proteomes" id="UP000002495"/>
    </source>
</evidence>